<name>A0A0F9L4G1_9ZZZZ</name>
<dbReference type="AlphaFoldDB" id="A0A0F9L4G1"/>
<organism evidence="2">
    <name type="scientific">marine sediment metagenome</name>
    <dbReference type="NCBI Taxonomy" id="412755"/>
    <lineage>
        <taxon>unclassified sequences</taxon>
        <taxon>metagenomes</taxon>
        <taxon>ecological metagenomes</taxon>
    </lineage>
</organism>
<evidence type="ECO:0000313" key="2">
    <source>
        <dbReference type="EMBL" id="KKM82101.1"/>
    </source>
</evidence>
<comment type="caution">
    <text evidence="2">The sequence shown here is derived from an EMBL/GenBank/DDBJ whole genome shotgun (WGS) entry which is preliminary data.</text>
</comment>
<dbReference type="SUPFAM" id="SSF82171">
    <property type="entry name" value="DPP6 N-terminal domain-like"/>
    <property type="match status" value="1"/>
</dbReference>
<reference evidence="2" key="1">
    <citation type="journal article" date="2015" name="Nature">
        <title>Complex archaea that bridge the gap between prokaryotes and eukaryotes.</title>
        <authorList>
            <person name="Spang A."/>
            <person name="Saw J.H."/>
            <person name="Jorgensen S.L."/>
            <person name="Zaremba-Niedzwiedzka K."/>
            <person name="Martijn J."/>
            <person name="Lind A.E."/>
            <person name="van Eijk R."/>
            <person name="Schleper C."/>
            <person name="Guy L."/>
            <person name="Ettema T.J."/>
        </authorList>
    </citation>
    <scope>NUCLEOTIDE SEQUENCE</scope>
</reference>
<dbReference type="EMBL" id="LAZR01007915">
    <property type="protein sequence ID" value="KKM82101.1"/>
    <property type="molecule type" value="Genomic_DNA"/>
</dbReference>
<feature type="compositionally biased region" description="Gly residues" evidence="1">
    <location>
        <begin position="28"/>
        <end position="39"/>
    </location>
</feature>
<sequence length="447" mass="45311">MSDGTDRAALDPPGPGTARSLSAQVAGQGAGQGQSQGLGQPGPVRALALACLGDRVWLASLAPSADGDGMRGRLSVRDPGEGGWRMLADTALPGQLPGADFAGAPSGQTVLAPLGPEGGIACAGLAATGGPLLASDNGHSVATLAPDGPGRPVDGAMAWAGGRLYVASGPRLRQSDTPMTGPWSDAATPCFGDPANQQITALAVAHGHLHAATYNPHGGFQIWRRALDAPAGGDGSAWEKRLDRGAWRFSHNPGVTAMFAFGDALYIGTGIDGPGQDQVHDAGPCAAELLRLHADGSWDLLIGEPRFTPDGLKVPLAAMGPGAGDPGIAAFGPFAEQDGRLHVAARSWVPEHPRRAERLGAGPGGDTLWSSMDGESWSALSGAALGKRGPVGIDALCASPEGLIVGLRDRSGAQDAWAEVEMFSDTAPAKLDILLLGPLPDQASRDG</sequence>
<proteinExistence type="predicted"/>
<protein>
    <submittedName>
        <fullName evidence="2">Uncharacterized protein</fullName>
    </submittedName>
</protein>
<accession>A0A0F9L4G1</accession>
<gene>
    <name evidence="2" type="ORF">LCGC14_1323030</name>
</gene>
<feature type="region of interest" description="Disordered" evidence="1">
    <location>
        <begin position="1"/>
        <end position="39"/>
    </location>
</feature>
<evidence type="ECO:0000256" key="1">
    <source>
        <dbReference type="SAM" id="MobiDB-lite"/>
    </source>
</evidence>